<keyword evidence="1" id="KW-0472">Membrane</keyword>
<comment type="caution">
    <text evidence="2">The sequence shown here is derived from an EMBL/GenBank/DDBJ whole genome shotgun (WGS) entry which is preliminary data.</text>
</comment>
<sequence length="136" mass="15448">MNDIVYRVRAPEILMFFYNFVVICFYSKGGFRRCKRQRVAKNKLFCCLRLVQTRVESAELFSLPFDDHHPALLPSISALVSTSKLFWMIIISSTAILISTSLPPSGGSGGVWPKKLKCPETRSRAPAIRCVHAVWR</sequence>
<evidence type="ECO:0000313" key="2">
    <source>
        <dbReference type="EMBL" id="KAH7286625.1"/>
    </source>
</evidence>
<keyword evidence="1" id="KW-0812">Transmembrane</keyword>
<proteinExistence type="predicted"/>
<dbReference type="Proteomes" id="UP000825935">
    <property type="component" value="Chromosome 32"/>
</dbReference>
<name>A0A8T2QT24_CERRI</name>
<evidence type="ECO:0000313" key="3">
    <source>
        <dbReference type="Proteomes" id="UP000825935"/>
    </source>
</evidence>
<organism evidence="2 3">
    <name type="scientific">Ceratopteris richardii</name>
    <name type="common">Triangle waterfern</name>
    <dbReference type="NCBI Taxonomy" id="49495"/>
    <lineage>
        <taxon>Eukaryota</taxon>
        <taxon>Viridiplantae</taxon>
        <taxon>Streptophyta</taxon>
        <taxon>Embryophyta</taxon>
        <taxon>Tracheophyta</taxon>
        <taxon>Polypodiopsida</taxon>
        <taxon>Polypodiidae</taxon>
        <taxon>Polypodiales</taxon>
        <taxon>Pteridineae</taxon>
        <taxon>Pteridaceae</taxon>
        <taxon>Parkerioideae</taxon>
        <taxon>Ceratopteris</taxon>
    </lineage>
</organism>
<feature type="transmembrane region" description="Helical" evidence="1">
    <location>
        <begin position="13"/>
        <end position="31"/>
    </location>
</feature>
<accession>A0A8T2QT24</accession>
<feature type="transmembrane region" description="Helical" evidence="1">
    <location>
        <begin position="85"/>
        <end position="102"/>
    </location>
</feature>
<keyword evidence="1" id="KW-1133">Transmembrane helix</keyword>
<keyword evidence="3" id="KW-1185">Reference proteome</keyword>
<evidence type="ECO:0000256" key="1">
    <source>
        <dbReference type="SAM" id="Phobius"/>
    </source>
</evidence>
<reference evidence="2" key="1">
    <citation type="submission" date="2021-08" db="EMBL/GenBank/DDBJ databases">
        <title>WGS assembly of Ceratopteris richardii.</title>
        <authorList>
            <person name="Marchant D.B."/>
            <person name="Chen G."/>
            <person name="Jenkins J."/>
            <person name="Shu S."/>
            <person name="Leebens-Mack J."/>
            <person name="Grimwood J."/>
            <person name="Schmutz J."/>
            <person name="Soltis P."/>
            <person name="Soltis D."/>
            <person name="Chen Z.-H."/>
        </authorList>
    </citation>
    <scope>NUCLEOTIDE SEQUENCE</scope>
    <source>
        <strain evidence="2">Whitten #5841</strain>
        <tissue evidence="2">Leaf</tissue>
    </source>
</reference>
<gene>
    <name evidence="2" type="ORF">KP509_32G015500</name>
</gene>
<dbReference type="EMBL" id="CM035437">
    <property type="protein sequence ID" value="KAH7286625.1"/>
    <property type="molecule type" value="Genomic_DNA"/>
</dbReference>
<dbReference type="AlphaFoldDB" id="A0A8T2QT24"/>
<protein>
    <submittedName>
        <fullName evidence="2">Uncharacterized protein</fullName>
    </submittedName>
</protein>